<dbReference type="InterPro" id="IPR011701">
    <property type="entry name" value="MFS"/>
</dbReference>
<comment type="caution">
    <text evidence="10">The sequence shown here is derived from an EMBL/GenBank/DDBJ whole genome shotgun (WGS) entry which is preliminary data.</text>
</comment>
<keyword evidence="5 8" id="KW-1133">Transmembrane helix</keyword>
<dbReference type="HOGENOM" id="CLU_001265_5_10_9"/>
<evidence type="ECO:0000256" key="3">
    <source>
        <dbReference type="ARBA" id="ARBA00022475"/>
    </source>
</evidence>
<dbReference type="PANTHER" id="PTHR11662">
    <property type="entry name" value="SOLUTE CARRIER FAMILY 17"/>
    <property type="match status" value="1"/>
</dbReference>
<feature type="transmembrane region" description="Helical" evidence="8">
    <location>
        <begin position="157"/>
        <end position="176"/>
    </location>
</feature>
<dbReference type="InterPro" id="IPR050382">
    <property type="entry name" value="MFS_Na/Anion_cotransporter"/>
</dbReference>
<evidence type="ECO:0000256" key="2">
    <source>
        <dbReference type="ARBA" id="ARBA00022448"/>
    </source>
</evidence>
<dbReference type="Proteomes" id="UP000029278">
    <property type="component" value="Unassembled WGS sequence"/>
</dbReference>
<dbReference type="Gene3D" id="1.20.1250.20">
    <property type="entry name" value="MFS general substrate transporter like domains"/>
    <property type="match status" value="1"/>
</dbReference>
<evidence type="ECO:0000256" key="1">
    <source>
        <dbReference type="ARBA" id="ARBA00004651"/>
    </source>
</evidence>
<dbReference type="EMBL" id="JMQA01000028">
    <property type="protein sequence ID" value="KFN08527.1"/>
    <property type="molecule type" value="Genomic_DNA"/>
</dbReference>
<proteinExistence type="inferred from homology"/>
<comment type="subcellular location">
    <subcellularLocation>
        <location evidence="1">Cell membrane</location>
        <topology evidence="1">Multi-pass membrane protein</topology>
    </subcellularLocation>
</comment>
<keyword evidence="4 8" id="KW-0812">Transmembrane</keyword>
<keyword evidence="6 8" id="KW-0472">Membrane</keyword>
<dbReference type="GO" id="GO:0005886">
    <property type="term" value="C:plasma membrane"/>
    <property type="evidence" value="ECO:0007669"/>
    <property type="project" value="UniProtKB-SubCell"/>
</dbReference>
<organism evidence="10 11">
    <name type="scientific">Paenibacillus macerans</name>
    <name type="common">Bacillus macerans</name>
    <dbReference type="NCBI Taxonomy" id="44252"/>
    <lineage>
        <taxon>Bacteria</taxon>
        <taxon>Bacillati</taxon>
        <taxon>Bacillota</taxon>
        <taxon>Bacilli</taxon>
        <taxon>Bacillales</taxon>
        <taxon>Paenibacillaceae</taxon>
        <taxon>Paenibacillus</taxon>
    </lineage>
</organism>
<dbReference type="AlphaFoldDB" id="A0A090ZD18"/>
<evidence type="ECO:0000256" key="5">
    <source>
        <dbReference type="ARBA" id="ARBA00022989"/>
    </source>
</evidence>
<feature type="transmembrane region" description="Helical" evidence="8">
    <location>
        <begin position="85"/>
        <end position="109"/>
    </location>
</feature>
<accession>A0A090ZD18</accession>
<dbReference type="InterPro" id="IPR020846">
    <property type="entry name" value="MFS_dom"/>
</dbReference>
<dbReference type="PANTHER" id="PTHR11662:SF399">
    <property type="entry name" value="FI19708P1-RELATED"/>
    <property type="match status" value="1"/>
</dbReference>
<evidence type="ECO:0000313" key="11">
    <source>
        <dbReference type="Proteomes" id="UP000029278"/>
    </source>
</evidence>
<feature type="transmembrane region" description="Helical" evidence="8">
    <location>
        <begin position="14"/>
        <end position="33"/>
    </location>
</feature>
<keyword evidence="3" id="KW-1003">Cell membrane</keyword>
<feature type="transmembrane region" description="Helical" evidence="8">
    <location>
        <begin position="243"/>
        <end position="265"/>
    </location>
</feature>
<dbReference type="Pfam" id="PF07690">
    <property type="entry name" value="MFS_1"/>
    <property type="match status" value="1"/>
</dbReference>
<evidence type="ECO:0000259" key="9">
    <source>
        <dbReference type="PROSITE" id="PS50850"/>
    </source>
</evidence>
<name>A0A090ZD18_PAEMA</name>
<dbReference type="SUPFAM" id="SSF103473">
    <property type="entry name" value="MFS general substrate transporter"/>
    <property type="match status" value="1"/>
</dbReference>
<feature type="transmembrane region" description="Helical" evidence="8">
    <location>
        <begin position="182"/>
        <end position="205"/>
    </location>
</feature>
<dbReference type="PROSITE" id="PS50850">
    <property type="entry name" value="MFS"/>
    <property type="match status" value="1"/>
</dbReference>
<evidence type="ECO:0000256" key="7">
    <source>
        <dbReference type="ARBA" id="ARBA00038514"/>
    </source>
</evidence>
<sequence>MAYVTQTYGWKSNFILMGTLGIVLSLVWLKSIYSPKDHPRINKAELDYIEQGGAMVDLDTKATLDNKESKWPYIKQLLKNRMMMGIFFGQYCINVMTYFFLTWFPIYLVKDRGMSILKAGFVASLPALCGFAASILSGIFSDYLIKKGCSLTVARKVPIIAGMLMSMTIIGCNYVNSEGLVIFLMSLAFFGKGFGALGWCVVSDVAPKEALGISGGLLNTFGNIAGIITPIVIGYIIQGTGSFNLALVYVGIHALAAILCYLFIVGKIERFKLQKPKL</sequence>
<keyword evidence="11" id="KW-1185">Reference proteome</keyword>
<reference evidence="10 11" key="1">
    <citation type="submission" date="2014-04" db="EMBL/GenBank/DDBJ databases">
        <authorList>
            <person name="Bishop-Lilly K.A."/>
            <person name="Broomall S.M."/>
            <person name="Chain P.S."/>
            <person name="Chertkov O."/>
            <person name="Coyne S.R."/>
            <person name="Daligault H.E."/>
            <person name="Davenport K.W."/>
            <person name="Erkkila T."/>
            <person name="Frey K.G."/>
            <person name="Gibbons H.S."/>
            <person name="Gu W."/>
            <person name="Jaissle J."/>
            <person name="Johnson S.L."/>
            <person name="Koroleva G.I."/>
            <person name="Ladner J.T."/>
            <person name="Lo C.-C."/>
            <person name="Minogue T.D."/>
            <person name="Munk C."/>
            <person name="Palacios G.F."/>
            <person name="Redden C.L."/>
            <person name="Rosenzweig C.N."/>
            <person name="Scholz M.B."/>
            <person name="Teshima H."/>
            <person name="Xu Y."/>
        </authorList>
    </citation>
    <scope>NUCLEOTIDE SEQUENCE [LARGE SCALE GENOMIC DNA]</scope>
    <source>
        <strain evidence="10 11">8244</strain>
    </source>
</reference>
<dbReference type="FunFam" id="1.20.1250.20:FF:000010">
    <property type="entry name" value="Probable glucarate transporter"/>
    <property type="match status" value="1"/>
</dbReference>
<feature type="transmembrane region" description="Helical" evidence="8">
    <location>
        <begin position="121"/>
        <end position="145"/>
    </location>
</feature>
<dbReference type="STRING" id="44252.DJ90_5049"/>
<evidence type="ECO:0000256" key="6">
    <source>
        <dbReference type="ARBA" id="ARBA00023136"/>
    </source>
</evidence>
<keyword evidence="2" id="KW-0813">Transport</keyword>
<feature type="transmembrane region" description="Helical" evidence="8">
    <location>
        <begin position="217"/>
        <end position="237"/>
    </location>
</feature>
<gene>
    <name evidence="10" type="ORF">DJ90_5049</name>
</gene>
<dbReference type="PATRIC" id="fig|44252.3.peg.3057"/>
<dbReference type="GO" id="GO:0022857">
    <property type="term" value="F:transmembrane transporter activity"/>
    <property type="evidence" value="ECO:0007669"/>
    <property type="project" value="InterPro"/>
</dbReference>
<evidence type="ECO:0000256" key="8">
    <source>
        <dbReference type="SAM" id="Phobius"/>
    </source>
</evidence>
<evidence type="ECO:0000256" key="4">
    <source>
        <dbReference type="ARBA" id="ARBA00022692"/>
    </source>
</evidence>
<dbReference type="InterPro" id="IPR036259">
    <property type="entry name" value="MFS_trans_sf"/>
</dbReference>
<feature type="domain" description="Major facilitator superfamily (MFS) profile" evidence="9">
    <location>
        <begin position="1"/>
        <end position="269"/>
    </location>
</feature>
<protein>
    <submittedName>
        <fullName evidence="10">Sugar (And other) transporter family protein</fullName>
    </submittedName>
</protein>
<comment type="similarity">
    <text evidence="7">Belongs to the major facilitator superfamily. Phthalate permease family.</text>
</comment>
<evidence type="ECO:0000313" key="10">
    <source>
        <dbReference type="EMBL" id="KFN08527.1"/>
    </source>
</evidence>